<accession>A0A1R2C5G2</accession>
<dbReference type="AlphaFoldDB" id="A0A1R2C5G2"/>
<keyword evidence="2" id="KW-1185">Reference proteome</keyword>
<organism evidence="1 2">
    <name type="scientific">Stentor coeruleus</name>
    <dbReference type="NCBI Taxonomy" id="5963"/>
    <lineage>
        <taxon>Eukaryota</taxon>
        <taxon>Sar</taxon>
        <taxon>Alveolata</taxon>
        <taxon>Ciliophora</taxon>
        <taxon>Postciliodesmatophora</taxon>
        <taxon>Heterotrichea</taxon>
        <taxon>Heterotrichida</taxon>
        <taxon>Stentoridae</taxon>
        <taxon>Stentor</taxon>
    </lineage>
</organism>
<name>A0A1R2C5G2_9CILI</name>
<comment type="caution">
    <text evidence="1">The sequence shown here is derived from an EMBL/GenBank/DDBJ whole genome shotgun (WGS) entry which is preliminary data.</text>
</comment>
<gene>
    <name evidence="1" type="ORF">SteCoe_14726</name>
</gene>
<sequence length="157" mass="17970">MAIVEDSARNTFLQEIERNSDIGSDIRREIEYRYSCSIVNKNYRFPRSNESTSPVIKLKKNPSKHSLDKSKEKIRMMSSVYLHKQTPTTKLPVLKSSILKPLGNTLKKLIKPKAEKSASSNVSIFNTSIIAIPKNVLFKSKTCIKANRLRKFDELIK</sequence>
<proteinExistence type="predicted"/>
<dbReference type="EMBL" id="MPUH01000277">
    <property type="protein sequence ID" value="OMJ84175.1"/>
    <property type="molecule type" value="Genomic_DNA"/>
</dbReference>
<evidence type="ECO:0000313" key="2">
    <source>
        <dbReference type="Proteomes" id="UP000187209"/>
    </source>
</evidence>
<evidence type="ECO:0000313" key="1">
    <source>
        <dbReference type="EMBL" id="OMJ84175.1"/>
    </source>
</evidence>
<reference evidence="1 2" key="1">
    <citation type="submission" date="2016-11" db="EMBL/GenBank/DDBJ databases">
        <title>The macronuclear genome of Stentor coeruleus: a giant cell with tiny introns.</title>
        <authorList>
            <person name="Slabodnick M."/>
            <person name="Ruby J.G."/>
            <person name="Reiff S.B."/>
            <person name="Swart E.C."/>
            <person name="Gosai S."/>
            <person name="Prabakaran S."/>
            <person name="Witkowska E."/>
            <person name="Larue G.E."/>
            <person name="Fisher S."/>
            <person name="Freeman R.M."/>
            <person name="Gunawardena J."/>
            <person name="Chu W."/>
            <person name="Stover N.A."/>
            <person name="Gregory B.D."/>
            <person name="Nowacki M."/>
            <person name="Derisi J."/>
            <person name="Roy S.W."/>
            <person name="Marshall W.F."/>
            <person name="Sood P."/>
        </authorList>
    </citation>
    <scope>NUCLEOTIDE SEQUENCE [LARGE SCALE GENOMIC DNA]</scope>
    <source>
        <strain evidence="1">WM001</strain>
    </source>
</reference>
<protein>
    <submittedName>
        <fullName evidence="1">Uncharacterized protein</fullName>
    </submittedName>
</protein>
<dbReference type="Proteomes" id="UP000187209">
    <property type="component" value="Unassembled WGS sequence"/>
</dbReference>